<keyword evidence="6 10" id="KW-0479">Metal-binding</keyword>
<evidence type="ECO:0000256" key="2">
    <source>
        <dbReference type="ARBA" id="ARBA00001946"/>
    </source>
</evidence>
<dbReference type="PANTHER" id="PTHR43434:SF1">
    <property type="entry name" value="PHOSPHOGLYCOLATE PHOSPHATASE"/>
    <property type="match status" value="1"/>
</dbReference>
<evidence type="ECO:0000313" key="12">
    <source>
        <dbReference type="Proteomes" id="UP000094795"/>
    </source>
</evidence>
<comment type="pathway">
    <text evidence="3 10">Organic acid metabolism; glycolate biosynthesis; glycolate from 2-phosphoglycolate: step 1/1.</text>
</comment>
<keyword evidence="9 10" id="KW-0119">Carbohydrate metabolism</keyword>
<feature type="binding site" evidence="10">
    <location>
        <position position="24"/>
    </location>
    <ligand>
        <name>Mg(2+)</name>
        <dbReference type="ChEBI" id="CHEBI:18420"/>
    </ligand>
</feature>
<comment type="function">
    <text evidence="10">Specifically catalyzes the dephosphorylation of 2-phosphoglycolate. Is involved in the dissimilation of the intracellular 2-phosphoglycolate formed during the DNA repair of 3'-phosphoglycolate ends, a major class of DNA lesions induced by oxidative stress.</text>
</comment>
<dbReference type="InterPro" id="IPR023198">
    <property type="entry name" value="PGP-like_dom2"/>
</dbReference>
<dbReference type="NCBIfam" id="TIGR01449">
    <property type="entry name" value="PGP_bact"/>
    <property type="match status" value="1"/>
</dbReference>
<evidence type="ECO:0000256" key="5">
    <source>
        <dbReference type="ARBA" id="ARBA00013078"/>
    </source>
</evidence>
<dbReference type="STRING" id="1480615.AWJ14_03395"/>
<dbReference type="SFLD" id="SFLDS00003">
    <property type="entry name" value="Haloacid_Dehalogenase"/>
    <property type="match status" value="1"/>
</dbReference>
<keyword evidence="8 10" id="KW-0460">Magnesium</keyword>
<dbReference type="EMBL" id="LQZT01000012">
    <property type="protein sequence ID" value="OCW57851.1"/>
    <property type="molecule type" value="Genomic_DNA"/>
</dbReference>
<dbReference type="NCBIfam" id="TIGR01549">
    <property type="entry name" value="HAD-SF-IA-v1"/>
    <property type="match status" value="1"/>
</dbReference>
<evidence type="ECO:0000256" key="8">
    <source>
        <dbReference type="ARBA" id="ARBA00022842"/>
    </source>
</evidence>
<dbReference type="AlphaFoldDB" id="A0A1C1YWH9"/>
<dbReference type="Gene3D" id="1.10.150.240">
    <property type="entry name" value="Putative phosphatase, domain 2"/>
    <property type="match status" value="1"/>
</dbReference>
<evidence type="ECO:0000256" key="1">
    <source>
        <dbReference type="ARBA" id="ARBA00000830"/>
    </source>
</evidence>
<keyword evidence="7 10" id="KW-0378">Hydrolase</keyword>
<evidence type="ECO:0000256" key="9">
    <source>
        <dbReference type="ARBA" id="ARBA00023277"/>
    </source>
</evidence>
<dbReference type="InterPro" id="IPR006439">
    <property type="entry name" value="HAD-SF_hydro_IA"/>
</dbReference>
<name>A0A1C1YWH9_9HYPH</name>
<dbReference type="GO" id="GO:0006281">
    <property type="term" value="P:DNA repair"/>
    <property type="evidence" value="ECO:0007669"/>
    <property type="project" value="TreeGrafter"/>
</dbReference>
<dbReference type="GO" id="GO:0046295">
    <property type="term" value="P:glycolate biosynthetic process"/>
    <property type="evidence" value="ECO:0007669"/>
    <property type="project" value="UniProtKB-UniRule"/>
</dbReference>
<organism evidence="11 12">
    <name type="scientific">Hoeflea olei</name>
    <dbReference type="NCBI Taxonomy" id="1480615"/>
    <lineage>
        <taxon>Bacteria</taxon>
        <taxon>Pseudomonadati</taxon>
        <taxon>Pseudomonadota</taxon>
        <taxon>Alphaproteobacteria</taxon>
        <taxon>Hyphomicrobiales</taxon>
        <taxon>Rhizobiaceae</taxon>
        <taxon>Hoeflea</taxon>
    </lineage>
</organism>
<dbReference type="GO" id="GO:0005975">
    <property type="term" value="P:carbohydrate metabolic process"/>
    <property type="evidence" value="ECO:0007669"/>
    <property type="project" value="InterPro"/>
</dbReference>
<evidence type="ECO:0000256" key="4">
    <source>
        <dbReference type="ARBA" id="ARBA00006171"/>
    </source>
</evidence>
<comment type="cofactor">
    <cofactor evidence="2 10">
        <name>Mg(2+)</name>
        <dbReference type="ChEBI" id="CHEBI:18420"/>
    </cofactor>
</comment>
<dbReference type="InterPro" id="IPR036412">
    <property type="entry name" value="HAD-like_sf"/>
</dbReference>
<dbReference type="EC" id="3.1.3.18" evidence="5 10"/>
<dbReference type="SFLD" id="SFLDG01129">
    <property type="entry name" value="C1.5:_HAD__Beta-PGM__Phosphata"/>
    <property type="match status" value="1"/>
</dbReference>
<reference evidence="11 12" key="1">
    <citation type="submission" date="2015-12" db="EMBL/GenBank/DDBJ databases">
        <authorList>
            <person name="Shamseldin A."/>
            <person name="Moawad H."/>
            <person name="Abd El-Rahim W.M."/>
            <person name="Sadowsky M.J."/>
        </authorList>
    </citation>
    <scope>NUCLEOTIDE SEQUENCE [LARGE SCALE GENOMIC DNA]</scope>
    <source>
        <strain evidence="11 12">JC234</strain>
    </source>
</reference>
<accession>A0A1C1YWH9</accession>
<gene>
    <name evidence="11" type="ORF">AWJ14_03395</name>
</gene>
<dbReference type="Proteomes" id="UP000094795">
    <property type="component" value="Unassembled WGS sequence"/>
</dbReference>
<dbReference type="GO" id="GO:0008967">
    <property type="term" value="F:phosphoglycolate phosphatase activity"/>
    <property type="evidence" value="ECO:0007669"/>
    <property type="project" value="UniProtKB-UniRule"/>
</dbReference>
<evidence type="ECO:0000256" key="10">
    <source>
        <dbReference type="HAMAP-Rule" id="MF_00495"/>
    </source>
</evidence>
<evidence type="ECO:0000256" key="6">
    <source>
        <dbReference type="ARBA" id="ARBA00022723"/>
    </source>
</evidence>
<evidence type="ECO:0000256" key="7">
    <source>
        <dbReference type="ARBA" id="ARBA00022801"/>
    </source>
</evidence>
<dbReference type="InterPro" id="IPR023214">
    <property type="entry name" value="HAD_sf"/>
</dbReference>
<proteinExistence type="inferred from homology"/>
<feature type="binding site" evidence="10">
    <location>
        <position position="186"/>
    </location>
    <ligand>
        <name>Mg(2+)</name>
        <dbReference type="ChEBI" id="CHEBI:18420"/>
    </ligand>
</feature>
<dbReference type="Gene3D" id="3.40.50.1000">
    <property type="entry name" value="HAD superfamily/HAD-like"/>
    <property type="match status" value="1"/>
</dbReference>
<comment type="caution">
    <text evidence="11">The sequence shown here is derived from an EMBL/GenBank/DDBJ whole genome shotgun (WGS) entry which is preliminary data.</text>
</comment>
<dbReference type="HAMAP" id="MF_00495">
    <property type="entry name" value="GPH_hydrolase_bact"/>
    <property type="match status" value="1"/>
</dbReference>
<comment type="catalytic activity">
    <reaction evidence="1 10">
        <text>2-phosphoglycolate + H2O = glycolate + phosphate</text>
        <dbReference type="Rhea" id="RHEA:14369"/>
        <dbReference type="ChEBI" id="CHEBI:15377"/>
        <dbReference type="ChEBI" id="CHEBI:29805"/>
        <dbReference type="ChEBI" id="CHEBI:43474"/>
        <dbReference type="ChEBI" id="CHEBI:58033"/>
        <dbReference type="EC" id="3.1.3.18"/>
    </reaction>
</comment>
<feature type="binding site" evidence="10">
    <location>
        <position position="26"/>
    </location>
    <ligand>
        <name>Mg(2+)</name>
        <dbReference type="ChEBI" id="CHEBI:18420"/>
    </ligand>
</feature>
<dbReference type="PANTHER" id="PTHR43434">
    <property type="entry name" value="PHOSPHOGLYCOLATE PHOSPHATASE"/>
    <property type="match status" value="1"/>
</dbReference>
<evidence type="ECO:0000313" key="11">
    <source>
        <dbReference type="EMBL" id="OCW57851.1"/>
    </source>
</evidence>
<comment type="similarity">
    <text evidence="4 10">Belongs to the HAD-like hydrolase superfamily. CbbY/CbbZ/Gph/YieH family.</text>
</comment>
<keyword evidence="12" id="KW-1185">Reference proteome</keyword>
<dbReference type="SFLD" id="SFLDG01135">
    <property type="entry name" value="C1.5.6:_HAD__Beta-PGM__Phospha"/>
    <property type="match status" value="1"/>
</dbReference>
<dbReference type="InterPro" id="IPR050155">
    <property type="entry name" value="HAD-like_hydrolase_sf"/>
</dbReference>
<protein>
    <recommendedName>
        <fullName evidence="5 10">Phosphoglycolate phosphatase</fullName>
        <shortName evidence="10">PGP</shortName>
        <shortName evidence="10">PGPase</shortName>
        <ecNumber evidence="5 10">3.1.3.18</ecNumber>
    </recommendedName>
</protein>
<dbReference type="GO" id="GO:0046872">
    <property type="term" value="F:metal ion binding"/>
    <property type="evidence" value="ECO:0007669"/>
    <property type="project" value="UniProtKB-KW"/>
</dbReference>
<sequence>MEGRVVTRSSPGRGVNWPRALLFDLDGTLIDSVPDLANAVNELLAGDALPPQSLDAVRAMIGNGVRKLVERAYRAAGQALDSHALDAATDRMMGIYGRHLTNRTVLMPGAREMVVAYHMAGVRIAVVTNKPEAFTREILSHFGLQSHVHAVVGGDTGPARKPAPDMLLHALKQLRTGTGNAVMVGDSPADIDAAKAAGIAGFAVRGGYTTVPVDNLGADRVISSLMELPAALDAFRVSA</sequence>
<dbReference type="SUPFAM" id="SSF56784">
    <property type="entry name" value="HAD-like"/>
    <property type="match status" value="1"/>
</dbReference>
<dbReference type="InterPro" id="IPR037512">
    <property type="entry name" value="PGPase_prok"/>
</dbReference>
<dbReference type="OrthoDB" id="9793014at2"/>
<dbReference type="UniPathway" id="UPA00865">
    <property type="reaction ID" value="UER00834"/>
</dbReference>
<feature type="active site" description="Nucleophile" evidence="10">
    <location>
        <position position="24"/>
    </location>
</feature>
<evidence type="ECO:0000256" key="3">
    <source>
        <dbReference type="ARBA" id="ARBA00004818"/>
    </source>
</evidence>
<dbReference type="GO" id="GO:0005829">
    <property type="term" value="C:cytosol"/>
    <property type="evidence" value="ECO:0007669"/>
    <property type="project" value="TreeGrafter"/>
</dbReference>
<dbReference type="NCBIfam" id="TIGR01509">
    <property type="entry name" value="HAD-SF-IA-v3"/>
    <property type="match status" value="1"/>
</dbReference>
<dbReference type="Pfam" id="PF00702">
    <property type="entry name" value="Hydrolase"/>
    <property type="match status" value="1"/>
</dbReference>